<sequence>MTSSTADTWLGRDLGSREVSWDERDAILFALAVGARPDQLDLVFERDLRVLPTFGLSLAQWAPDALGETGAFDVRQALHGSQRLKVHAPLAPAGAATLAATVTGVWDKGRAAVFDVMVSCEYFDATWSIFAPGRGGFGGDRGPAVIPPADSEPVTTQSVLIPENAALLYRLSGDRHLIHVDPVAAQAIGQPRPILHGLATLSAATLVLADLAGTHPADLVELEGRFSAVVFPGEVVQIASSSNGNFEVSTDRGIAIDRGRVHFEDRT</sequence>
<dbReference type="OrthoDB" id="5522043at2"/>
<dbReference type="InterPro" id="IPR054357">
    <property type="entry name" value="MFE-2_N"/>
</dbReference>
<dbReference type="PANTHER" id="PTHR13078">
    <property type="entry name" value="PEROXISOMAL MULTIFUNCTIONAL ENZYME TYPE 2-RELATED"/>
    <property type="match status" value="1"/>
</dbReference>
<dbReference type="GO" id="GO:0044594">
    <property type="term" value="F:17-beta-hydroxysteroid dehydrogenase (NAD+) activity"/>
    <property type="evidence" value="ECO:0007669"/>
    <property type="project" value="TreeGrafter"/>
</dbReference>
<accession>A0A318RKD0</accession>
<organism evidence="4 5">
    <name type="scientific">Williamsia limnetica</name>
    <dbReference type="NCBI Taxonomy" id="882452"/>
    <lineage>
        <taxon>Bacteria</taxon>
        <taxon>Bacillati</taxon>
        <taxon>Actinomycetota</taxon>
        <taxon>Actinomycetes</taxon>
        <taxon>Mycobacteriales</taxon>
        <taxon>Nocardiaceae</taxon>
        <taxon>Williamsia</taxon>
    </lineage>
</organism>
<dbReference type="SUPFAM" id="SSF54637">
    <property type="entry name" value="Thioesterase/thiol ester dehydrase-isomerase"/>
    <property type="match status" value="2"/>
</dbReference>
<dbReference type="AlphaFoldDB" id="A0A318RKD0"/>
<feature type="domain" description="Peroxisomal multifunctional enzyme type 2-like N-terminal" evidence="3">
    <location>
        <begin position="21"/>
        <end position="118"/>
    </location>
</feature>
<evidence type="ECO:0000259" key="2">
    <source>
        <dbReference type="Pfam" id="PF01575"/>
    </source>
</evidence>
<protein>
    <submittedName>
        <fullName evidence="4">MaoC dehydratase-like protein</fullName>
    </submittedName>
</protein>
<dbReference type="RefSeq" id="WP_110471540.1">
    <property type="nucleotide sequence ID" value="NZ_QJSP01000013.1"/>
</dbReference>
<dbReference type="EMBL" id="QJSP01000013">
    <property type="protein sequence ID" value="PYE14394.1"/>
    <property type="molecule type" value="Genomic_DNA"/>
</dbReference>
<proteinExistence type="inferred from homology"/>
<dbReference type="GO" id="GO:0006635">
    <property type="term" value="P:fatty acid beta-oxidation"/>
    <property type="evidence" value="ECO:0007669"/>
    <property type="project" value="TreeGrafter"/>
</dbReference>
<dbReference type="GO" id="GO:0003857">
    <property type="term" value="F:(3S)-3-hydroxyacyl-CoA dehydrogenase (NAD+) activity"/>
    <property type="evidence" value="ECO:0007669"/>
    <property type="project" value="TreeGrafter"/>
</dbReference>
<dbReference type="InterPro" id="IPR029069">
    <property type="entry name" value="HotDog_dom_sf"/>
</dbReference>
<dbReference type="Gene3D" id="3.10.129.10">
    <property type="entry name" value="Hotdog Thioesterase"/>
    <property type="match status" value="1"/>
</dbReference>
<dbReference type="GO" id="GO:0004300">
    <property type="term" value="F:enoyl-CoA hydratase activity"/>
    <property type="evidence" value="ECO:0007669"/>
    <property type="project" value="TreeGrafter"/>
</dbReference>
<evidence type="ECO:0000256" key="1">
    <source>
        <dbReference type="ARBA" id="ARBA00005254"/>
    </source>
</evidence>
<comment type="similarity">
    <text evidence="1">Belongs to the enoyl-CoA hydratase/isomerase family.</text>
</comment>
<name>A0A318RKD0_WILLI</name>
<dbReference type="Proteomes" id="UP000247591">
    <property type="component" value="Unassembled WGS sequence"/>
</dbReference>
<gene>
    <name evidence="4" type="ORF">DFR67_113188</name>
</gene>
<dbReference type="Pfam" id="PF01575">
    <property type="entry name" value="MaoC_dehydratas"/>
    <property type="match status" value="1"/>
</dbReference>
<dbReference type="PANTHER" id="PTHR13078:SF57">
    <property type="entry name" value="DEHYDRATASE, PUTATIVE (AFU_ORTHOLOGUE AFUA_5G00640)-RELATED"/>
    <property type="match status" value="1"/>
</dbReference>
<dbReference type="InterPro" id="IPR002539">
    <property type="entry name" value="MaoC-like_dom"/>
</dbReference>
<reference evidence="4 5" key="1">
    <citation type="submission" date="2018-06" db="EMBL/GenBank/DDBJ databases">
        <title>Genomic Encyclopedia of Type Strains, Phase IV (KMG-IV): sequencing the most valuable type-strain genomes for metagenomic binning, comparative biology and taxonomic classification.</title>
        <authorList>
            <person name="Goeker M."/>
        </authorList>
    </citation>
    <scope>NUCLEOTIDE SEQUENCE [LARGE SCALE GENOMIC DNA]</scope>
    <source>
        <strain evidence="4 5">DSM 45521</strain>
    </source>
</reference>
<evidence type="ECO:0000259" key="3">
    <source>
        <dbReference type="Pfam" id="PF22622"/>
    </source>
</evidence>
<keyword evidence="5" id="KW-1185">Reference proteome</keyword>
<feature type="domain" description="MaoC-like" evidence="2">
    <location>
        <begin position="151"/>
        <end position="245"/>
    </location>
</feature>
<evidence type="ECO:0000313" key="4">
    <source>
        <dbReference type="EMBL" id="PYE14394.1"/>
    </source>
</evidence>
<evidence type="ECO:0000313" key="5">
    <source>
        <dbReference type="Proteomes" id="UP000247591"/>
    </source>
</evidence>
<comment type="caution">
    <text evidence="4">The sequence shown here is derived from an EMBL/GenBank/DDBJ whole genome shotgun (WGS) entry which is preliminary data.</text>
</comment>
<dbReference type="Pfam" id="PF22622">
    <property type="entry name" value="MFE-2_hydrat-2_N"/>
    <property type="match status" value="1"/>
</dbReference>